<dbReference type="PROSITE" id="PS50056">
    <property type="entry name" value="TYR_PHOSPHATASE_2"/>
    <property type="match status" value="1"/>
</dbReference>
<evidence type="ECO:0000313" key="12">
    <source>
        <dbReference type="Proteomes" id="UP000829354"/>
    </source>
</evidence>
<dbReference type="PRINTS" id="PR00700">
    <property type="entry name" value="PRTYPHPHTASE"/>
</dbReference>
<dbReference type="InterPro" id="IPR050348">
    <property type="entry name" value="Protein-Tyr_Phosphatase"/>
</dbReference>
<evidence type="ECO:0000256" key="7">
    <source>
        <dbReference type="ARBA" id="ARBA00023329"/>
    </source>
</evidence>
<evidence type="ECO:0000256" key="4">
    <source>
        <dbReference type="ARBA" id="ARBA00022989"/>
    </source>
</evidence>
<keyword evidence="2" id="KW-0812">Transmembrane</keyword>
<dbReference type="EMBL" id="CP092623">
    <property type="protein sequence ID" value="UMM31291.1"/>
    <property type="molecule type" value="Genomic_DNA"/>
</dbReference>
<keyword evidence="3" id="KW-0732">Signal</keyword>
<dbReference type="FunFam" id="3.90.190.10:FF:000017">
    <property type="entry name" value="receptor-type tyrosine-protein phosphatase-like N isoform X2"/>
    <property type="match status" value="1"/>
</dbReference>
<dbReference type="InterPro" id="IPR016130">
    <property type="entry name" value="Tyr_Pase_AS"/>
</dbReference>
<evidence type="ECO:0000256" key="8">
    <source>
        <dbReference type="SAM" id="MobiDB-lite"/>
    </source>
</evidence>
<keyword evidence="4" id="KW-1133">Transmembrane helix</keyword>
<dbReference type="Pfam" id="PF00102">
    <property type="entry name" value="Y_phosphatase"/>
    <property type="match status" value="1"/>
</dbReference>
<feature type="region of interest" description="Disordered" evidence="8">
    <location>
        <begin position="1"/>
        <end position="78"/>
    </location>
</feature>
<proteinExistence type="predicted"/>
<dbReference type="InterPro" id="IPR029021">
    <property type="entry name" value="Prot-tyrosine_phosphatase-like"/>
</dbReference>
<gene>
    <name evidence="11" type="ORF">L5515_012827</name>
</gene>
<feature type="domain" description="Tyrosine-protein phosphatase" evidence="9">
    <location>
        <begin position="105"/>
        <end position="372"/>
    </location>
</feature>
<dbReference type="GO" id="GO:0030659">
    <property type="term" value="C:cytoplasmic vesicle membrane"/>
    <property type="evidence" value="ECO:0007669"/>
    <property type="project" value="UniProtKB-SubCell"/>
</dbReference>
<evidence type="ECO:0000259" key="9">
    <source>
        <dbReference type="PROSITE" id="PS50055"/>
    </source>
</evidence>
<dbReference type="GO" id="GO:0004725">
    <property type="term" value="F:protein tyrosine phosphatase activity"/>
    <property type="evidence" value="ECO:0007669"/>
    <property type="project" value="InterPro"/>
</dbReference>
<feature type="region of interest" description="Disordered" evidence="8">
    <location>
        <begin position="494"/>
        <end position="515"/>
    </location>
</feature>
<evidence type="ECO:0000256" key="1">
    <source>
        <dbReference type="ARBA" id="ARBA00004358"/>
    </source>
</evidence>
<keyword evidence="7" id="KW-0968">Cytoplasmic vesicle</keyword>
<dbReference type="InterPro" id="IPR000242">
    <property type="entry name" value="PTP_cat"/>
</dbReference>
<dbReference type="Gene3D" id="3.90.190.10">
    <property type="entry name" value="Protein tyrosine phosphatase superfamily"/>
    <property type="match status" value="1"/>
</dbReference>
<dbReference type="Proteomes" id="UP000829354">
    <property type="component" value="Chromosome IV"/>
</dbReference>
<dbReference type="SMART" id="SM00194">
    <property type="entry name" value="PTPc"/>
    <property type="match status" value="1"/>
</dbReference>
<evidence type="ECO:0000256" key="3">
    <source>
        <dbReference type="ARBA" id="ARBA00022729"/>
    </source>
</evidence>
<sequence length="515" mass="57445">MSGNASLSVWNEDGPPLDDQGSPEQKSKNPPPLPTSTPVVKSAVEESRDVPTGDLIQFESEEERVNTVDPTAPTAETPVPMEEQSMESILRGFLKEEESLTGPDYQKRFYQIRIEQERLKSEYSADCANAPRHLPRNRYRDILPYDHNRVELAKDSENPEGYMNASLIQLPGGKTNFIAAQAPLELTLGEWWQMIDEHNVHLVVMLCKLIELNKVKCERYWPDTIGEVEMFGLLEVTLEEEKHFPDDEYLLRVFKMENPSTGETRTVRQLHYREWPDHGCPSGEKQLLKMIDHMEELHDQYSPESPILVHCSAGVGRTGTIIAINYIREQMKAQSLTEIDIFGLVIALRRQRASMVQTQDQYQFVHRCIASYCRKHLGIEEPKPDNLATQLPVGSSGTVKLIAPPTPTTSGDQPASSTGYQPDPMLAGRAGGSGQQCGNALNPECSSIHSTTSSSTNFRSTIDSFVNRASSAIREQKGRLERGTSRFLESIKKSTTSFAASSDSSSTTSSYSSSS</sequence>
<dbReference type="AlphaFoldDB" id="A0AAE9JH27"/>
<keyword evidence="6" id="KW-0325">Glycoprotein</keyword>
<evidence type="ECO:0000259" key="10">
    <source>
        <dbReference type="PROSITE" id="PS50056"/>
    </source>
</evidence>
<dbReference type="SUPFAM" id="SSF52799">
    <property type="entry name" value="(Phosphotyrosine protein) phosphatases II"/>
    <property type="match status" value="1"/>
</dbReference>
<feature type="compositionally biased region" description="Polar residues" evidence="8">
    <location>
        <begin position="408"/>
        <end position="420"/>
    </location>
</feature>
<dbReference type="PANTHER" id="PTHR19134">
    <property type="entry name" value="RECEPTOR-TYPE TYROSINE-PROTEIN PHOSPHATASE"/>
    <property type="match status" value="1"/>
</dbReference>
<dbReference type="InterPro" id="IPR003595">
    <property type="entry name" value="Tyr_Pase_cat"/>
</dbReference>
<dbReference type="InterPro" id="IPR000387">
    <property type="entry name" value="Tyr_Pase_dom"/>
</dbReference>
<keyword evidence="5" id="KW-0472">Membrane</keyword>
<accession>A0AAE9JH27</accession>
<dbReference type="CDD" id="cd00047">
    <property type="entry name" value="PTPc"/>
    <property type="match status" value="1"/>
</dbReference>
<protein>
    <submittedName>
        <fullName evidence="11">Uncharacterized protein</fullName>
    </submittedName>
</protein>
<evidence type="ECO:0000256" key="2">
    <source>
        <dbReference type="ARBA" id="ARBA00022692"/>
    </source>
</evidence>
<organism evidence="11 12">
    <name type="scientific">Caenorhabditis briggsae</name>
    <dbReference type="NCBI Taxonomy" id="6238"/>
    <lineage>
        <taxon>Eukaryota</taxon>
        <taxon>Metazoa</taxon>
        <taxon>Ecdysozoa</taxon>
        <taxon>Nematoda</taxon>
        <taxon>Chromadorea</taxon>
        <taxon>Rhabditida</taxon>
        <taxon>Rhabditina</taxon>
        <taxon>Rhabditomorpha</taxon>
        <taxon>Rhabditoidea</taxon>
        <taxon>Rhabditidae</taxon>
        <taxon>Peloderinae</taxon>
        <taxon>Caenorhabditis</taxon>
    </lineage>
</organism>
<name>A0AAE9JH27_CAEBR</name>
<feature type="region of interest" description="Disordered" evidence="8">
    <location>
        <begin position="399"/>
        <end position="438"/>
    </location>
</feature>
<evidence type="ECO:0000313" key="11">
    <source>
        <dbReference type="EMBL" id="UMM31291.1"/>
    </source>
</evidence>
<evidence type="ECO:0000256" key="5">
    <source>
        <dbReference type="ARBA" id="ARBA00023136"/>
    </source>
</evidence>
<feature type="domain" description="Tyrosine specific protein phosphatases" evidence="10">
    <location>
        <begin position="285"/>
        <end position="363"/>
    </location>
</feature>
<comment type="subcellular location">
    <subcellularLocation>
        <location evidence="1">Cytoplasmic vesicle membrane</location>
        <topology evidence="1">Single-pass type I membrane protein</topology>
    </subcellularLocation>
</comment>
<dbReference type="PROSITE" id="PS50055">
    <property type="entry name" value="TYR_PHOSPHATASE_PTP"/>
    <property type="match status" value="1"/>
</dbReference>
<keyword evidence="12" id="KW-1185">Reference proteome</keyword>
<evidence type="ECO:0000256" key="6">
    <source>
        <dbReference type="ARBA" id="ARBA00023180"/>
    </source>
</evidence>
<dbReference type="SMART" id="SM00404">
    <property type="entry name" value="PTPc_motif"/>
    <property type="match status" value="1"/>
</dbReference>
<reference evidence="11 12" key="1">
    <citation type="submission" date="2022-04" db="EMBL/GenBank/DDBJ databases">
        <title>Chromosome-level reference genomes for two strains of Caenorhabditis briggsae: an improved platform for comparative genomics.</title>
        <authorList>
            <person name="Stevens L."/>
            <person name="Andersen E."/>
        </authorList>
    </citation>
    <scope>NUCLEOTIDE SEQUENCE [LARGE SCALE GENOMIC DNA]</scope>
    <source>
        <strain evidence="11">VX34</strain>
        <tissue evidence="11">Whole-organism</tissue>
    </source>
</reference>
<dbReference type="PANTHER" id="PTHR19134:SF543">
    <property type="entry name" value="PROTEIN-TYROSINE-PHOSPHATASE"/>
    <property type="match status" value="1"/>
</dbReference>
<dbReference type="PROSITE" id="PS00383">
    <property type="entry name" value="TYR_PHOSPHATASE_1"/>
    <property type="match status" value="1"/>
</dbReference>